<keyword evidence="3" id="KW-0489">Methyltransferase</keyword>
<comment type="caution">
    <text evidence="3">The sequence shown here is derived from an EMBL/GenBank/DDBJ whole genome shotgun (WGS) entry which is preliminary data.</text>
</comment>
<evidence type="ECO:0000313" key="4">
    <source>
        <dbReference type="Proteomes" id="UP001183390"/>
    </source>
</evidence>
<dbReference type="Gene3D" id="3.40.50.150">
    <property type="entry name" value="Vaccinia Virus protein VP39"/>
    <property type="match status" value="1"/>
</dbReference>
<evidence type="ECO:0000259" key="2">
    <source>
        <dbReference type="Pfam" id="PF08241"/>
    </source>
</evidence>
<dbReference type="PANTHER" id="PTHR44068:SF11">
    <property type="entry name" value="GERANYL DIPHOSPHATE 2-C-METHYLTRANSFERASE"/>
    <property type="match status" value="1"/>
</dbReference>
<dbReference type="InterPro" id="IPR029063">
    <property type="entry name" value="SAM-dependent_MTases_sf"/>
</dbReference>
<organism evidence="3 4">
    <name type="scientific">Nocardiopsis lambiniae</name>
    <dbReference type="NCBI Taxonomy" id="3075539"/>
    <lineage>
        <taxon>Bacteria</taxon>
        <taxon>Bacillati</taxon>
        <taxon>Actinomycetota</taxon>
        <taxon>Actinomycetes</taxon>
        <taxon>Streptosporangiales</taxon>
        <taxon>Nocardiopsidaceae</taxon>
        <taxon>Nocardiopsis</taxon>
    </lineage>
</organism>
<dbReference type="CDD" id="cd02440">
    <property type="entry name" value="AdoMet_MTases"/>
    <property type="match status" value="1"/>
</dbReference>
<keyword evidence="4" id="KW-1185">Reference proteome</keyword>
<dbReference type="Proteomes" id="UP001183390">
    <property type="component" value="Unassembled WGS sequence"/>
</dbReference>
<evidence type="ECO:0000313" key="3">
    <source>
        <dbReference type="EMBL" id="MDT0329734.1"/>
    </source>
</evidence>
<name>A0ABU2MAN3_9ACTN</name>
<proteinExistence type="predicted"/>
<reference evidence="4" key="1">
    <citation type="submission" date="2023-07" db="EMBL/GenBank/DDBJ databases">
        <title>30 novel species of actinomycetes from the DSMZ collection.</title>
        <authorList>
            <person name="Nouioui I."/>
        </authorList>
    </citation>
    <scope>NUCLEOTIDE SEQUENCE [LARGE SCALE GENOMIC DNA]</scope>
    <source>
        <strain evidence="4">DSM 44743</strain>
    </source>
</reference>
<dbReference type="EMBL" id="JAVREP010000009">
    <property type="protein sequence ID" value="MDT0329734.1"/>
    <property type="molecule type" value="Genomic_DNA"/>
</dbReference>
<dbReference type="PANTHER" id="PTHR44068">
    <property type="entry name" value="ZGC:194242"/>
    <property type="match status" value="1"/>
</dbReference>
<dbReference type="InterPro" id="IPR050447">
    <property type="entry name" value="Erg6_SMT_methyltransf"/>
</dbReference>
<dbReference type="InterPro" id="IPR013216">
    <property type="entry name" value="Methyltransf_11"/>
</dbReference>
<gene>
    <name evidence="3" type="ORF">RM479_15055</name>
</gene>
<dbReference type="GO" id="GO:0032259">
    <property type="term" value="P:methylation"/>
    <property type="evidence" value="ECO:0007669"/>
    <property type="project" value="UniProtKB-KW"/>
</dbReference>
<sequence length="242" mass="26509">MNDGPGIGDPSGAFGRRGVAKRVGAVSRHLPVRGDRLLDIGCGDGAHTVEIADDYVRVDAIDLEPQRLDLFAERIAGTPLEDRIGLHKMSADSLAFDPNTFDRVTAFEAIEHIDDLGSALGEIHRVLKPGGAFSLTTSNRWFPFETHGVLWGDRRMPALTAPFLPWVPPLHGRMSDVRAFTTQEMGRLLRGVGLRVRAIDYLMPAFDRRPRPLRSLSDVLEGTPLRVFGTAMAVTAVKPGRP</sequence>
<accession>A0ABU2MAN3</accession>
<dbReference type="SUPFAM" id="SSF53335">
    <property type="entry name" value="S-adenosyl-L-methionine-dependent methyltransferases"/>
    <property type="match status" value="1"/>
</dbReference>
<keyword evidence="1" id="KW-0808">Transferase</keyword>
<dbReference type="GO" id="GO:0008168">
    <property type="term" value="F:methyltransferase activity"/>
    <property type="evidence" value="ECO:0007669"/>
    <property type="project" value="UniProtKB-KW"/>
</dbReference>
<evidence type="ECO:0000256" key="1">
    <source>
        <dbReference type="ARBA" id="ARBA00022679"/>
    </source>
</evidence>
<dbReference type="RefSeq" id="WP_311512360.1">
    <property type="nucleotide sequence ID" value="NZ_JAVREP010000009.1"/>
</dbReference>
<protein>
    <submittedName>
        <fullName evidence="3">Class I SAM-dependent methyltransferase</fullName>
    </submittedName>
</protein>
<feature type="domain" description="Methyltransferase type 11" evidence="2">
    <location>
        <begin position="38"/>
        <end position="134"/>
    </location>
</feature>
<dbReference type="Pfam" id="PF08241">
    <property type="entry name" value="Methyltransf_11"/>
    <property type="match status" value="1"/>
</dbReference>